<dbReference type="GO" id="GO:0140664">
    <property type="term" value="F:ATP-dependent DNA damage sensor activity"/>
    <property type="evidence" value="ECO:0007669"/>
    <property type="project" value="InterPro"/>
</dbReference>
<comment type="caution">
    <text evidence="2">The sequence shown here is derived from an EMBL/GenBank/DDBJ whole genome shotgun (WGS) entry which is preliminary data.</text>
</comment>
<dbReference type="AlphaFoldDB" id="A0A5N5T4W0"/>
<dbReference type="EMBL" id="SEYY01010699">
    <property type="protein sequence ID" value="KAB7501422.1"/>
    <property type="molecule type" value="Genomic_DNA"/>
</dbReference>
<organism evidence="2 3">
    <name type="scientific">Armadillidium nasatum</name>
    <dbReference type="NCBI Taxonomy" id="96803"/>
    <lineage>
        <taxon>Eukaryota</taxon>
        <taxon>Metazoa</taxon>
        <taxon>Ecdysozoa</taxon>
        <taxon>Arthropoda</taxon>
        <taxon>Crustacea</taxon>
        <taxon>Multicrustacea</taxon>
        <taxon>Malacostraca</taxon>
        <taxon>Eumalacostraca</taxon>
        <taxon>Peracarida</taxon>
        <taxon>Isopoda</taxon>
        <taxon>Oniscidea</taxon>
        <taxon>Crinocheta</taxon>
        <taxon>Armadillidiidae</taxon>
        <taxon>Armadillidium</taxon>
    </lineage>
</organism>
<dbReference type="PANTHER" id="PTHR10073:SF52">
    <property type="entry name" value="MISMATCH REPAIR ENDONUCLEASE PMS2"/>
    <property type="match status" value="1"/>
</dbReference>
<keyword evidence="2" id="KW-0255">Endonuclease</keyword>
<dbReference type="Proteomes" id="UP000326759">
    <property type="component" value="Unassembled WGS sequence"/>
</dbReference>
<protein>
    <submittedName>
        <fullName evidence="2">Mismatch repair endonuclease PMS2</fullName>
    </submittedName>
</protein>
<dbReference type="SUPFAM" id="SSF55874">
    <property type="entry name" value="ATPase domain of HSP90 chaperone/DNA topoisomerase II/histidine kinase"/>
    <property type="match status" value="1"/>
</dbReference>
<evidence type="ECO:0000313" key="2">
    <source>
        <dbReference type="EMBL" id="KAB7501422.1"/>
    </source>
</evidence>
<dbReference type="GO" id="GO:0032389">
    <property type="term" value="C:MutLalpha complex"/>
    <property type="evidence" value="ECO:0007669"/>
    <property type="project" value="TreeGrafter"/>
</dbReference>
<evidence type="ECO:0000256" key="1">
    <source>
        <dbReference type="ARBA" id="ARBA00006082"/>
    </source>
</evidence>
<dbReference type="OrthoDB" id="10254304at2759"/>
<dbReference type="GO" id="GO:0006298">
    <property type="term" value="P:mismatch repair"/>
    <property type="evidence" value="ECO:0007669"/>
    <property type="project" value="InterPro"/>
</dbReference>
<comment type="similarity">
    <text evidence="1">Belongs to the DNA mismatch repair MutL/HexB family.</text>
</comment>
<dbReference type="InterPro" id="IPR014762">
    <property type="entry name" value="DNA_mismatch_repair_CS"/>
</dbReference>
<dbReference type="PANTHER" id="PTHR10073">
    <property type="entry name" value="DNA MISMATCH REPAIR PROTEIN MLH, PMS, MUTL"/>
    <property type="match status" value="1"/>
</dbReference>
<dbReference type="GO" id="GO:0004519">
    <property type="term" value="F:endonuclease activity"/>
    <property type="evidence" value="ECO:0007669"/>
    <property type="project" value="UniProtKB-KW"/>
</dbReference>
<proteinExistence type="inferred from homology"/>
<keyword evidence="3" id="KW-1185">Reference proteome</keyword>
<dbReference type="InterPro" id="IPR036890">
    <property type="entry name" value="HATPase_C_sf"/>
</dbReference>
<dbReference type="Gene3D" id="3.30.565.10">
    <property type="entry name" value="Histidine kinase-like ATPase, C-terminal domain"/>
    <property type="match status" value="1"/>
</dbReference>
<name>A0A5N5T4W0_9CRUS</name>
<dbReference type="PROSITE" id="PS00058">
    <property type="entry name" value="DNA_MISMATCH_REPAIR_1"/>
    <property type="match status" value="1"/>
</dbReference>
<gene>
    <name evidence="2" type="primary">PMS2</name>
    <name evidence="2" type="ORF">Anas_04826</name>
</gene>
<evidence type="ECO:0000313" key="3">
    <source>
        <dbReference type="Proteomes" id="UP000326759"/>
    </source>
</evidence>
<keyword evidence="2" id="KW-0540">Nuclease</keyword>
<dbReference type="Pfam" id="PF13589">
    <property type="entry name" value="HATPase_c_3"/>
    <property type="match status" value="1"/>
</dbReference>
<accession>A0A5N5T4W0</accession>
<reference evidence="2 3" key="1">
    <citation type="journal article" date="2019" name="PLoS Biol.">
        <title>Sex chromosomes control vertical transmission of feminizing Wolbachia symbionts in an isopod.</title>
        <authorList>
            <person name="Becking T."/>
            <person name="Chebbi M.A."/>
            <person name="Giraud I."/>
            <person name="Moumen B."/>
            <person name="Laverre T."/>
            <person name="Caubet Y."/>
            <person name="Peccoud J."/>
            <person name="Gilbert C."/>
            <person name="Cordaux R."/>
        </authorList>
    </citation>
    <scope>NUCLEOTIDE SEQUENCE [LARGE SCALE GENOMIC DNA]</scope>
    <source>
        <strain evidence="2">ANa2</strain>
        <tissue evidence="2">Whole body excluding digestive tract and cuticle</tissue>
    </source>
</reference>
<sequence length="188" mass="20075">MNESAKIDLASDVISNSEFCDDVKPTTAPAKSIKAIDKTAVHRICSGQVVLTLATAVKELVENSIDAGATSVEIKLVENGSSIIEVSDNGKGVEPCDFEGLTLKHHTSKLQDFGDLIGVQTFGFRGEALSSLCALSNLTIITRHKNHEVGSKLIYNTNGHLTETIPVPRQVGTTVTLENFILHSSSEA</sequence>
<dbReference type="InterPro" id="IPR038973">
    <property type="entry name" value="MutL/Mlh/Pms-like"/>
</dbReference>
<dbReference type="CDD" id="cd16926">
    <property type="entry name" value="HATPase_MutL-MLH-PMS-like"/>
    <property type="match status" value="1"/>
</dbReference>
<dbReference type="GO" id="GO:0016887">
    <property type="term" value="F:ATP hydrolysis activity"/>
    <property type="evidence" value="ECO:0007669"/>
    <property type="project" value="InterPro"/>
</dbReference>
<keyword evidence="2" id="KW-0378">Hydrolase</keyword>